<dbReference type="AlphaFoldDB" id="A0A080ZEY0"/>
<dbReference type="GO" id="GO:0006508">
    <property type="term" value="P:proteolysis"/>
    <property type="evidence" value="ECO:0007669"/>
    <property type="project" value="UniProtKB-KW"/>
</dbReference>
<evidence type="ECO:0000313" key="10">
    <source>
        <dbReference type="EMBL" id="ETO65191.1"/>
    </source>
</evidence>
<evidence type="ECO:0000256" key="6">
    <source>
        <dbReference type="ARBA" id="ARBA00045448"/>
    </source>
</evidence>
<organism evidence="10 11">
    <name type="scientific">Phytophthora nicotianae P1976</name>
    <dbReference type="NCBI Taxonomy" id="1317066"/>
    <lineage>
        <taxon>Eukaryota</taxon>
        <taxon>Sar</taxon>
        <taxon>Stramenopiles</taxon>
        <taxon>Oomycota</taxon>
        <taxon>Peronosporomycetes</taxon>
        <taxon>Peronosporales</taxon>
        <taxon>Peronosporaceae</taxon>
        <taxon>Phytophthora</taxon>
    </lineage>
</organism>
<dbReference type="FunFam" id="3.40.50.1820:FF:000005">
    <property type="entry name" value="Prolyl endopeptidase"/>
    <property type="match status" value="1"/>
</dbReference>
<comment type="caution">
    <text evidence="10">The sequence shown here is derived from an EMBL/GenBank/DDBJ whole genome shotgun (WGS) entry which is preliminary data.</text>
</comment>
<comment type="similarity">
    <text evidence="2 7">Belongs to the peptidase S9A family.</text>
</comment>
<dbReference type="InterPro" id="IPR051543">
    <property type="entry name" value="Serine_Peptidase_S9A"/>
</dbReference>
<evidence type="ECO:0000256" key="7">
    <source>
        <dbReference type="RuleBase" id="RU368024"/>
    </source>
</evidence>
<evidence type="ECO:0000256" key="1">
    <source>
        <dbReference type="ARBA" id="ARBA00001070"/>
    </source>
</evidence>
<protein>
    <recommendedName>
        <fullName evidence="7">Prolyl endopeptidase</fullName>
        <ecNumber evidence="7">3.4.21.-</ecNumber>
    </recommendedName>
</protein>
<evidence type="ECO:0000256" key="5">
    <source>
        <dbReference type="ARBA" id="ARBA00022825"/>
    </source>
</evidence>
<dbReference type="GO" id="GO:0004252">
    <property type="term" value="F:serine-type endopeptidase activity"/>
    <property type="evidence" value="ECO:0007669"/>
    <property type="project" value="UniProtKB-UniRule"/>
</dbReference>
<gene>
    <name evidence="10" type="ORF">F444_17464</name>
</gene>
<evidence type="ECO:0000256" key="4">
    <source>
        <dbReference type="ARBA" id="ARBA00022801"/>
    </source>
</evidence>
<keyword evidence="5 7" id="KW-0720">Serine protease</keyword>
<dbReference type="Gene3D" id="2.130.10.120">
    <property type="entry name" value="Prolyl oligopeptidase, N-terminal domain"/>
    <property type="match status" value="1"/>
</dbReference>
<feature type="domain" description="Peptidase S9A N-terminal" evidence="9">
    <location>
        <begin position="77"/>
        <end position="462"/>
    </location>
</feature>
<dbReference type="PRINTS" id="PR00862">
    <property type="entry name" value="PROLIGOPTASE"/>
</dbReference>
<dbReference type="SUPFAM" id="SSF53474">
    <property type="entry name" value="alpha/beta-Hydrolases"/>
    <property type="match status" value="1"/>
</dbReference>
<dbReference type="EC" id="3.4.21.-" evidence="7"/>
<sequence length="752" mass="86175">HKLPHPSISMSRQSALNLTVGIGAAAALYVVRLRRSAYSTLSRRVRPPVLEKRPKMVPFGAVAGQNRGSSPMKPILYLEDPYFYVRDDSRKNEEVLEHLRKENEYTDVKTKHLANVRANIYDELLSHVQETDEDYPYPHGSYLYYNRTVKGSSYAYHCRKAKTKNAPEELLLDENEIAKGHNHCQVASVSPSPDHRYLAYMVDFSGYETYTGYVKDLETGKLLPDRIENISSLRWGQDASVLYYATQDEAHRQNKLWRHTMGSKDADELLYTEDDEIYSAYFQKARSGKYMFLLSSSSETSEVSFIELDNPSKPPQVIAQRQKGLIYSVDHFGDYFYIVTNKDKATNFKVMRTPVTSPSPEHWVDVFPYDESIKVDDVDCFKDFMVMEGRQGGYSQLWIIVPEGDKHARRQITFKESSYTVSGSVNRDFDTDKYRFIYSSMTTPWTTFDYDVNTRESTLLKEKPVPNYDRSLYKTERLEAKASDGTMVPISLVYRSDLRSQDRQPLHLYGYGSYEIPIDPSFVSSILPLLDRGVIYAIAHIRGGGEMGRTWYEDAKYKKKINTFTDFISCAEHLVKTGYTSPSKMTCEGRSAGGLLMGAVLNMRPDLFTAAIAGVPFVDVMNTMSDASIPLTTGEWEEWGNPNEKAYFEYMLSYSPYENVKQQAYPNILVTSGLFDPRVAYWEPTKWVAKLRDMKSDQNEVLLKMDLSSGHFSASDRYHYLKEKAFDLAYLLDHLKAIKEEDKKAPKSAAKL</sequence>
<dbReference type="EMBL" id="ANJA01003214">
    <property type="protein sequence ID" value="ETO65191.1"/>
    <property type="molecule type" value="Genomic_DNA"/>
</dbReference>
<evidence type="ECO:0000259" key="9">
    <source>
        <dbReference type="Pfam" id="PF02897"/>
    </source>
</evidence>
<dbReference type="Pfam" id="PF00326">
    <property type="entry name" value="Peptidase_S9"/>
    <property type="match status" value="1"/>
</dbReference>
<dbReference type="Gene3D" id="3.40.50.1820">
    <property type="entry name" value="alpha/beta hydrolase"/>
    <property type="match status" value="1"/>
</dbReference>
<accession>A0A080ZEY0</accession>
<dbReference type="Pfam" id="PF02897">
    <property type="entry name" value="Peptidase_S9_N"/>
    <property type="match status" value="1"/>
</dbReference>
<comment type="function">
    <text evidence="6">Serine peptidase whose precise substrate specificity remains unclear. Does not cleave peptides after a arginine or lysine residue. Regulates trans-Golgi network morphology and sorting by regulating the membrane binding of the AP-1 complex. May play a role in the regulation of synaptic vesicle exocytosis.</text>
</comment>
<proteinExistence type="inferred from homology"/>
<feature type="non-terminal residue" evidence="10">
    <location>
        <position position="1"/>
    </location>
</feature>
<feature type="domain" description="Peptidase S9 prolyl oligopeptidase catalytic" evidence="8">
    <location>
        <begin position="525"/>
        <end position="736"/>
    </location>
</feature>
<evidence type="ECO:0000256" key="3">
    <source>
        <dbReference type="ARBA" id="ARBA00022670"/>
    </source>
</evidence>
<dbReference type="PANTHER" id="PTHR11757:SF19">
    <property type="entry name" value="PROLYL ENDOPEPTIDASE-LIKE"/>
    <property type="match status" value="1"/>
</dbReference>
<dbReference type="SUPFAM" id="SSF50993">
    <property type="entry name" value="Peptidase/esterase 'gauge' domain"/>
    <property type="match status" value="1"/>
</dbReference>
<keyword evidence="4 7" id="KW-0378">Hydrolase</keyword>
<dbReference type="InterPro" id="IPR001375">
    <property type="entry name" value="Peptidase_S9_cat"/>
</dbReference>
<evidence type="ECO:0000313" key="11">
    <source>
        <dbReference type="Proteomes" id="UP000028582"/>
    </source>
</evidence>
<evidence type="ECO:0000256" key="2">
    <source>
        <dbReference type="ARBA" id="ARBA00005228"/>
    </source>
</evidence>
<comment type="catalytic activity">
    <reaction evidence="1">
        <text>Hydrolysis of Pro-|-Xaa &gt;&gt; Ala-|-Xaa in oligopeptides.</text>
        <dbReference type="EC" id="3.4.21.26"/>
    </reaction>
</comment>
<reference evidence="10 11" key="1">
    <citation type="submission" date="2013-11" db="EMBL/GenBank/DDBJ databases">
        <title>The Genome Sequence of Phytophthora parasitica P1976.</title>
        <authorList>
            <consortium name="The Broad Institute Genomics Platform"/>
            <person name="Russ C."/>
            <person name="Tyler B."/>
            <person name="Panabieres F."/>
            <person name="Shan W."/>
            <person name="Tripathy S."/>
            <person name="Grunwald N."/>
            <person name="Machado M."/>
            <person name="Johnson C.S."/>
            <person name="Walker B."/>
            <person name="Young S."/>
            <person name="Zeng Q."/>
            <person name="Gargeya S."/>
            <person name="Fitzgerald M."/>
            <person name="Haas B."/>
            <person name="Abouelleil A."/>
            <person name="Allen A.W."/>
            <person name="Alvarado L."/>
            <person name="Arachchi H.M."/>
            <person name="Berlin A.M."/>
            <person name="Chapman S.B."/>
            <person name="Gainer-Dewar J."/>
            <person name="Goldberg J."/>
            <person name="Griggs A."/>
            <person name="Gujja S."/>
            <person name="Hansen M."/>
            <person name="Howarth C."/>
            <person name="Imamovic A."/>
            <person name="Ireland A."/>
            <person name="Larimer J."/>
            <person name="McCowan C."/>
            <person name="Murphy C."/>
            <person name="Pearson M."/>
            <person name="Poon T.W."/>
            <person name="Priest M."/>
            <person name="Roberts A."/>
            <person name="Saif S."/>
            <person name="Shea T."/>
            <person name="Sisk P."/>
            <person name="Sykes S."/>
            <person name="Wortman J."/>
            <person name="Nusbaum C."/>
            <person name="Birren B."/>
        </authorList>
    </citation>
    <scope>NUCLEOTIDE SEQUENCE [LARGE SCALE GENOMIC DNA]</scope>
    <source>
        <strain evidence="10 11">P1976</strain>
    </source>
</reference>
<dbReference type="InterPro" id="IPR002470">
    <property type="entry name" value="Peptidase_S9A"/>
</dbReference>
<dbReference type="InterPro" id="IPR029058">
    <property type="entry name" value="AB_hydrolase_fold"/>
</dbReference>
<dbReference type="OrthoDB" id="248387at2759"/>
<evidence type="ECO:0000259" key="8">
    <source>
        <dbReference type="Pfam" id="PF00326"/>
    </source>
</evidence>
<keyword evidence="3 7" id="KW-0645">Protease</keyword>
<name>A0A080ZEY0_PHYNI</name>
<dbReference type="InterPro" id="IPR023302">
    <property type="entry name" value="Pept_S9A_N"/>
</dbReference>
<dbReference type="PANTHER" id="PTHR11757">
    <property type="entry name" value="PROTEASE FAMILY S9A OLIGOPEPTIDASE"/>
    <property type="match status" value="1"/>
</dbReference>
<dbReference type="Proteomes" id="UP000028582">
    <property type="component" value="Unassembled WGS sequence"/>
</dbReference>